<keyword evidence="11" id="KW-0966">Cell projection</keyword>
<dbReference type="Pfam" id="PF17857">
    <property type="entry name" value="AAA_lid_1"/>
    <property type="match status" value="1"/>
</dbReference>
<dbReference type="GO" id="GO:0007018">
    <property type="term" value="P:microtubule-based movement"/>
    <property type="evidence" value="ECO:0007669"/>
    <property type="project" value="InterPro"/>
</dbReference>
<dbReference type="FunFam" id="1.20.920.30:FF:000002">
    <property type="entry name" value="Dynein axonemal heavy chain 3"/>
    <property type="match status" value="1"/>
</dbReference>
<dbReference type="Pfam" id="PF12780">
    <property type="entry name" value="AAA_8"/>
    <property type="match status" value="1"/>
</dbReference>
<evidence type="ECO:0000313" key="15">
    <source>
        <dbReference type="Proteomes" id="UP000023152"/>
    </source>
</evidence>
<dbReference type="FunFam" id="3.40.50.300:FF:002141">
    <property type="entry name" value="Dynein heavy chain"/>
    <property type="match status" value="1"/>
</dbReference>
<dbReference type="OMA" id="VVDIMSW"/>
<evidence type="ECO:0000256" key="11">
    <source>
        <dbReference type="ARBA" id="ARBA00023273"/>
    </source>
</evidence>
<protein>
    <submittedName>
        <fullName evidence="14">Dynein, axonemal, heavy chain 7</fullName>
    </submittedName>
</protein>
<dbReference type="GO" id="GO:0045505">
    <property type="term" value="F:dynein intermediate chain binding"/>
    <property type="evidence" value="ECO:0007669"/>
    <property type="project" value="InterPro"/>
</dbReference>
<evidence type="ECO:0000313" key="14">
    <source>
        <dbReference type="EMBL" id="ETO18469.1"/>
    </source>
</evidence>
<evidence type="ECO:0000256" key="10">
    <source>
        <dbReference type="ARBA" id="ARBA00023212"/>
    </source>
</evidence>
<evidence type="ECO:0000256" key="7">
    <source>
        <dbReference type="ARBA" id="ARBA00023054"/>
    </source>
</evidence>
<evidence type="ECO:0000256" key="9">
    <source>
        <dbReference type="ARBA" id="ARBA00023175"/>
    </source>
</evidence>
<evidence type="ECO:0000256" key="1">
    <source>
        <dbReference type="ARBA" id="ARBA00004430"/>
    </source>
</evidence>
<dbReference type="GO" id="GO:0005930">
    <property type="term" value="C:axoneme"/>
    <property type="evidence" value="ECO:0007669"/>
    <property type="project" value="UniProtKB-SubCell"/>
</dbReference>
<keyword evidence="2" id="KW-0963">Cytoplasm</keyword>
<reference evidence="14 15" key="1">
    <citation type="journal article" date="2013" name="Curr. Biol.">
        <title>The Genome of the Foraminiferan Reticulomyxa filosa.</title>
        <authorList>
            <person name="Glockner G."/>
            <person name="Hulsmann N."/>
            <person name="Schleicher M."/>
            <person name="Noegel A.A."/>
            <person name="Eichinger L."/>
            <person name="Gallinger C."/>
            <person name="Pawlowski J."/>
            <person name="Sierra R."/>
            <person name="Euteneuer U."/>
            <person name="Pillet L."/>
            <person name="Moustafa A."/>
            <person name="Platzer M."/>
            <person name="Groth M."/>
            <person name="Szafranski K."/>
            <person name="Schliwa M."/>
        </authorList>
    </citation>
    <scope>NUCLEOTIDE SEQUENCE [LARGE SCALE GENOMIC DNA]</scope>
</reference>
<dbReference type="AlphaFoldDB" id="X6MXD4"/>
<dbReference type="GO" id="GO:0030286">
    <property type="term" value="C:dynein complex"/>
    <property type="evidence" value="ECO:0007669"/>
    <property type="project" value="UniProtKB-KW"/>
</dbReference>
<name>X6MXD4_RETFI</name>
<dbReference type="InterPro" id="IPR041589">
    <property type="entry name" value="DNAH3_AAA_lid_1"/>
</dbReference>
<dbReference type="InterPro" id="IPR027417">
    <property type="entry name" value="P-loop_NTPase"/>
</dbReference>
<dbReference type="GO" id="GO:0005874">
    <property type="term" value="C:microtubule"/>
    <property type="evidence" value="ECO:0007669"/>
    <property type="project" value="UniProtKB-KW"/>
</dbReference>
<dbReference type="Proteomes" id="UP000023152">
    <property type="component" value="Unassembled WGS sequence"/>
</dbReference>
<evidence type="ECO:0000259" key="12">
    <source>
        <dbReference type="Pfam" id="PF12780"/>
    </source>
</evidence>
<keyword evidence="3" id="KW-0493">Microtubule</keyword>
<evidence type="ECO:0000256" key="2">
    <source>
        <dbReference type="ARBA" id="ARBA00022490"/>
    </source>
</evidence>
<feature type="domain" description="Dynein heavy chain AAA module D4" evidence="12">
    <location>
        <begin position="386"/>
        <end position="612"/>
    </location>
</feature>
<dbReference type="InterPro" id="IPR026983">
    <property type="entry name" value="DHC"/>
</dbReference>
<dbReference type="Gene3D" id="1.20.920.30">
    <property type="match status" value="1"/>
</dbReference>
<dbReference type="Pfam" id="PF12775">
    <property type="entry name" value="AAA_7"/>
    <property type="match status" value="2"/>
</dbReference>
<comment type="subcellular location">
    <subcellularLocation>
        <location evidence="1">Cytoplasm</location>
        <location evidence="1">Cytoskeleton</location>
        <location evidence="1">Cilium axoneme</location>
    </subcellularLocation>
</comment>
<dbReference type="InterPro" id="IPR024317">
    <property type="entry name" value="Dynein_heavy_chain_D4_dom"/>
</dbReference>
<keyword evidence="7" id="KW-0175">Coiled coil</keyword>
<dbReference type="OrthoDB" id="10266008at2759"/>
<keyword evidence="4" id="KW-0547">Nucleotide-binding</keyword>
<keyword evidence="15" id="KW-1185">Reference proteome</keyword>
<keyword evidence="5" id="KW-0067">ATP-binding</keyword>
<proteinExistence type="predicted"/>
<evidence type="ECO:0000256" key="6">
    <source>
        <dbReference type="ARBA" id="ARBA00023017"/>
    </source>
</evidence>
<gene>
    <name evidence="14" type="ORF">RFI_18795</name>
</gene>
<keyword evidence="9" id="KW-0505">Motor protein</keyword>
<dbReference type="GO" id="GO:0051959">
    <property type="term" value="F:dynein light intermediate chain binding"/>
    <property type="evidence" value="ECO:0007669"/>
    <property type="project" value="InterPro"/>
</dbReference>
<dbReference type="SUPFAM" id="SSF52540">
    <property type="entry name" value="P-loop containing nucleoside triphosphate hydrolases"/>
    <property type="match status" value="2"/>
</dbReference>
<dbReference type="PANTHER" id="PTHR22878">
    <property type="entry name" value="DYNEIN HEAVY CHAIN 6, AXONEMAL-LIKE-RELATED"/>
    <property type="match status" value="1"/>
</dbReference>
<comment type="caution">
    <text evidence="14">The sequence shown here is derived from an EMBL/GenBank/DDBJ whole genome shotgun (WGS) entry which is preliminary data.</text>
</comment>
<keyword evidence="6" id="KW-0243">Dynein</keyword>
<keyword evidence="10" id="KW-0206">Cytoskeleton</keyword>
<organism evidence="14 15">
    <name type="scientific">Reticulomyxa filosa</name>
    <dbReference type="NCBI Taxonomy" id="46433"/>
    <lineage>
        <taxon>Eukaryota</taxon>
        <taxon>Sar</taxon>
        <taxon>Rhizaria</taxon>
        <taxon>Retaria</taxon>
        <taxon>Foraminifera</taxon>
        <taxon>Monothalamids</taxon>
        <taxon>Reticulomyxidae</taxon>
        <taxon>Reticulomyxa</taxon>
    </lineage>
</organism>
<evidence type="ECO:0000259" key="13">
    <source>
        <dbReference type="Pfam" id="PF17857"/>
    </source>
</evidence>
<evidence type="ECO:0000256" key="8">
    <source>
        <dbReference type="ARBA" id="ARBA00023069"/>
    </source>
</evidence>
<dbReference type="Gene3D" id="3.40.50.300">
    <property type="entry name" value="P-loop containing nucleotide triphosphate hydrolases"/>
    <property type="match status" value="1"/>
</dbReference>
<feature type="domain" description="Dynein heavy chain 3 AAA+ lid" evidence="13">
    <location>
        <begin position="240"/>
        <end position="328"/>
    </location>
</feature>
<accession>X6MXD4</accession>
<dbReference type="GO" id="GO:0005524">
    <property type="term" value="F:ATP binding"/>
    <property type="evidence" value="ECO:0007669"/>
    <property type="project" value="UniProtKB-KW"/>
</dbReference>
<evidence type="ECO:0000256" key="3">
    <source>
        <dbReference type="ARBA" id="ARBA00022701"/>
    </source>
</evidence>
<evidence type="ECO:0000256" key="4">
    <source>
        <dbReference type="ARBA" id="ARBA00022741"/>
    </source>
</evidence>
<dbReference type="PANTHER" id="PTHR22878:SF68">
    <property type="entry name" value="DYNEIN HEAVY CHAIN 6, AXONEMAL-LIKE"/>
    <property type="match status" value="1"/>
</dbReference>
<evidence type="ECO:0000256" key="5">
    <source>
        <dbReference type="ARBA" id="ARBA00022840"/>
    </source>
</evidence>
<sequence length="613" mass="70175">MNTAEQFRIPSKTPFASIIVPTFDTVRSSWLLEVLLKQRNKVLCTGPTGTGKSKVIQKKLLYQLSRDEWEPVCMNFSAETTEVQCQEMIEGKLRGKKFNKQFFFFFLKWISKVKRTKTIRGPALGKQAVIFIDDMNMPEKEKFGAQPPLELLRQFCDYSGWYSKDNLFLTLKDVQLVCAMGTPAAGSNVVTTRLTRHFNIIGFVAYGHQSLHTIFRTIMDWWIADNTSLQALKNTLMSVVEASIDLYSTLTNMLKPTPKKSHYTFNLRQLSSVFQGIMSASPKYLLHQNDVIRLWSHECQRVFSDRFVCVDDLHWFDDLTSKIVTTHFKVKANYLQDVLKSNPSDRLFYSHIHNNGEYSYCDNYERLKTVVEESKIEYNQMSKIPMDLVLFEDAIAHVCRITRILRNPSGSALLVGVGGSGRQSLTKLACNLVGYKLFQINAASVYKVADWKDDLKKLMFLAGLEDKEVVFLFSDTQLKFGCMLEDVNSILNNGEVFNLMGSEDVLQITDTIARELKKQHATNEGTVIPIGDMQSLMSIFVDRCKKNIHVVVCLSPIGDDFRTRIRRFPNLVNCCTVDWFHSWPEQALKSVAMTYLQPVELSSDLKDNVVEAW</sequence>
<keyword evidence="8" id="KW-0969">Cilium</keyword>
<dbReference type="EMBL" id="ASPP01014870">
    <property type="protein sequence ID" value="ETO18469.1"/>
    <property type="molecule type" value="Genomic_DNA"/>
</dbReference>